<organism evidence="3">
    <name type="scientific">Hexamita inflata</name>
    <dbReference type="NCBI Taxonomy" id="28002"/>
    <lineage>
        <taxon>Eukaryota</taxon>
        <taxon>Metamonada</taxon>
        <taxon>Diplomonadida</taxon>
        <taxon>Hexamitidae</taxon>
        <taxon>Hexamitinae</taxon>
        <taxon>Hexamita</taxon>
    </lineage>
</organism>
<name>A0AA86P7W4_9EUKA</name>
<dbReference type="EMBL" id="CAXDID020000650">
    <property type="protein sequence ID" value="CAL6108346.1"/>
    <property type="molecule type" value="Genomic_DNA"/>
</dbReference>
<comment type="caution">
    <text evidence="3">The sequence shown here is derived from an EMBL/GenBank/DDBJ whole genome shotgun (WGS) entry which is preliminary data.</text>
</comment>
<dbReference type="SMART" id="SM00717">
    <property type="entry name" value="SANT"/>
    <property type="match status" value="1"/>
</dbReference>
<evidence type="ECO:0000313" key="4">
    <source>
        <dbReference type="EMBL" id="CAI9968944.1"/>
    </source>
</evidence>
<protein>
    <recommendedName>
        <fullName evidence="8">Myb-like DNA-binding domain-containing protein</fullName>
    </recommendedName>
</protein>
<dbReference type="SUPFAM" id="SSF46689">
    <property type="entry name" value="Homeodomain-like"/>
    <property type="match status" value="1"/>
</dbReference>
<feature type="domain" description="HTH myb-type" evidence="2">
    <location>
        <begin position="1"/>
        <end position="58"/>
    </location>
</feature>
<keyword evidence="7" id="KW-1185">Reference proteome</keyword>
<evidence type="ECO:0000259" key="2">
    <source>
        <dbReference type="PROSITE" id="PS51294"/>
    </source>
</evidence>
<evidence type="ECO:0000313" key="7">
    <source>
        <dbReference type="Proteomes" id="UP001642409"/>
    </source>
</evidence>
<reference evidence="5 7" key="2">
    <citation type="submission" date="2024-07" db="EMBL/GenBank/DDBJ databases">
        <authorList>
            <person name="Akdeniz Z."/>
        </authorList>
    </citation>
    <scope>NUCLEOTIDE SEQUENCE [LARGE SCALE GENOMIC DNA]</scope>
</reference>
<dbReference type="EMBL" id="CATOUU010000534">
    <property type="protein sequence ID" value="CAI9933466.1"/>
    <property type="molecule type" value="Genomic_DNA"/>
</dbReference>
<reference evidence="3" key="1">
    <citation type="submission" date="2023-06" db="EMBL/GenBank/DDBJ databases">
        <authorList>
            <person name="Kurt Z."/>
        </authorList>
    </citation>
    <scope>NUCLEOTIDE SEQUENCE</scope>
</reference>
<dbReference type="PROSITE" id="PS50090">
    <property type="entry name" value="MYB_LIKE"/>
    <property type="match status" value="1"/>
</dbReference>
<accession>A0AA86P7W4</accession>
<dbReference type="EMBL" id="CATOUU010001051">
    <property type="protein sequence ID" value="CAI9968944.1"/>
    <property type="molecule type" value="Genomic_DNA"/>
</dbReference>
<evidence type="ECO:0000313" key="3">
    <source>
        <dbReference type="EMBL" id="CAI9933466.1"/>
    </source>
</evidence>
<dbReference type="InterPro" id="IPR009057">
    <property type="entry name" value="Homeodomain-like_sf"/>
</dbReference>
<dbReference type="InterPro" id="IPR017930">
    <property type="entry name" value="Myb_dom"/>
</dbReference>
<dbReference type="Proteomes" id="UP001642409">
    <property type="component" value="Unassembled WGS sequence"/>
</dbReference>
<dbReference type="PROSITE" id="PS51294">
    <property type="entry name" value="HTH_MYB"/>
    <property type="match status" value="1"/>
</dbReference>
<evidence type="ECO:0008006" key="8">
    <source>
        <dbReference type="Google" id="ProtNLM"/>
    </source>
</evidence>
<feature type="domain" description="Myb-like" evidence="1">
    <location>
        <begin position="1"/>
        <end position="54"/>
    </location>
</feature>
<dbReference type="AlphaFoldDB" id="A0AA86P7W4"/>
<dbReference type="InterPro" id="IPR001005">
    <property type="entry name" value="SANT/Myb"/>
</dbReference>
<evidence type="ECO:0000259" key="1">
    <source>
        <dbReference type="PROSITE" id="PS50090"/>
    </source>
</evidence>
<evidence type="ECO:0000313" key="5">
    <source>
        <dbReference type="EMBL" id="CAL6108346.1"/>
    </source>
</evidence>
<evidence type="ECO:0000313" key="6">
    <source>
        <dbReference type="EMBL" id="CAL6114994.1"/>
    </source>
</evidence>
<proteinExistence type="predicted"/>
<sequence length="214" mass="25698">MKVTRTEWSQNEIDQLIFFTKPYRESNAEINWDIVSEQMRRTRSQCKSYYQIVLKKQLNLEQRKNHMWAASEVMGLWTAMQTHNEDYSAVQKQFFPSFTLKQLRGQYMSMSKRHTQYMHDFTSILQNPSHIQQIPDKLFISECFVIKIGCRHEINEEVYDPKSGKLPDYQKEVNETAFKSFWRNINPLDLRVVYVIEQQRRRISESEIDAVKTI</sequence>
<dbReference type="EMBL" id="CAXDID020000847">
    <property type="protein sequence ID" value="CAL6114994.1"/>
    <property type="molecule type" value="Genomic_DNA"/>
</dbReference>
<gene>
    <name evidence="3" type="ORF">HINF_LOCUS21111</name>
    <name evidence="4" type="ORF">HINF_LOCUS56589</name>
    <name evidence="5" type="ORF">HINF_LOCUS74922</name>
    <name evidence="6" type="ORF">HINF_LOCUS78427</name>
</gene>
<dbReference type="Gene3D" id="1.10.10.60">
    <property type="entry name" value="Homeodomain-like"/>
    <property type="match status" value="1"/>
</dbReference>